<evidence type="ECO:0000313" key="2">
    <source>
        <dbReference type="EMBL" id="EKT52840.1"/>
    </source>
</evidence>
<feature type="transmembrane region" description="Helical" evidence="1">
    <location>
        <begin position="6"/>
        <end position="28"/>
    </location>
</feature>
<keyword evidence="3" id="KW-1185">Reference proteome</keyword>
<organism evidence="2 3">
    <name type="scientific">Providencia sneebia DSM 19967</name>
    <dbReference type="NCBI Taxonomy" id="1141660"/>
    <lineage>
        <taxon>Bacteria</taxon>
        <taxon>Pseudomonadati</taxon>
        <taxon>Pseudomonadota</taxon>
        <taxon>Gammaproteobacteria</taxon>
        <taxon>Enterobacterales</taxon>
        <taxon>Morganellaceae</taxon>
        <taxon>Providencia</taxon>
    </lineage>
</organism>
<keyword evidence="1" id="KW-0812">Transmembrane</keyword>
<protein>
    <submittedName>
        <fullName evidence="2">Uncharacterized protein</fullName>
    </submittedName>
</protein>
<dbReference type="Proteomes" id="UP000010290">
    <property type="component" value="Plasmid pPSN2"/>
</dbReference>
<keyword evidence="1" id="KW-1133">Transmembrane helix</keyword>
<name>K8W9G1_9GAMM</name>
<feature type="transmembrane region" description="Helical" evidence="1">
    <location>
        <begin position="80"/>
        <end position="99"/>
    </location>
</feature>
<proteinExistence type="predicted"/>
<reference evidence="2 3" key="1">
    <citation type="journal article" date="2012" name="BMC Genomics">
        <title>Comparative genomics of bacteria in the genus Providencia isolated from wild Drosophila melanogaster.</title>
        <authorList>
            <person name="Galac M.R."/>
            <person name="Lazzaro B.P."/>
        </authorList>
    </citation>
    <scope>NUCLEOTIDE SEQUENCE [LARGE SCALE GENOMIC DNA]</scope>
    <source>
        <strain evidence="2 3">DSM 19967</strain>
        <plasmid evidence="2">pPSN2</plasmid>
    </source>
</reference>
<dbReference type="EMBL" id="AKKN01000016">
    <property type="protein sequence ID" value="EKT52840.1"/>
    <property type="molecule type" value="Genomic_DNA"/>
</dbReference>
<gene>
    <name evidence="2" type="ORF">OO7_16320</name>
</gene>
<evidence type="ECO:0000256" key="1">
    <source>
        <dbReference type="SAM" id="Phobius"/>
    </source>
</evidence>
<dbReference type="RefSeq" id="WP_008916989.1">
    <property type="nucleotide sequence ID" value="NZ_CM001854.1"/>
</dbReference>
<feature type="transmembrane region" description="Helical" evidence="1">
    <location>
        <begin position="35"/>
        <end position="60"/>
    </location>
</feature>
<keyword evidence="1" id="KW-0472">Membrane</keyword>
<keyword evidence="2" id="KW-0614">Plasmid</keyword>
<evidence type="ECO:0000313" key="3">
    <source>
        <dbReference type="Proteomes" id="UP000010290"/>
    </source>
</evidence>
<sequence length="112" mass="12457">MPLLFAWIPALVSAIFSAWRIYVVASIVWKAVKLLAGFAITYAVFSYVFSGFISGLINWINSSITEIAPIIDVFSLFLPSNFETCFNIIVSVYILSLVLSWKHKLAMALGAF</sequence>
<dbReference type="HOGENOM" id="CLU_2143643_0_0_6"/>
<comment type="caution">
    <text evidence="2">The sequence shown here is derived from an EMBL/GenBank/DDBJ whole genome shotgun (WGS) entry which is preliminary data.</text>
</comment>
<dbReference type="AlphaFoldDB" id="K8W9G1"/>
<accession>K8W9G1</accession>
<dbReference type="PATRIC" id="fig|1141660.3.peg.3263"/>
<geneLocation type="plasmid" evidence="2 3">
    <name>pPSN2</name>
</geneLocation>